<evidence type="ECO:0000313" key="1">
    <source>
        <dbReference type="EMBL" id="TFD96776.1"/>
    </source>
</evidence>
<dbReference type="Pfam" id="PF16153">
    <property type="entry name" value="DUF4861"/>
    <property type="match status" value="1"/>
</dbReference>
<dbReference type="InterPro" id="IPR032342">
    <property type="entry name" value="DUF4861"/>
</dbReference>
<dbReference type="OrthoDB" id="9800230at2"/>
<sequence>MKKIFYLLFAGILSFSCSHQTKDVQITVENPSDFDRTEELVEIPIESITAQVKLADTTQTYIIKDSKGEVIPSQITYDGKLVFQSGVKAKESVSFTITTGAKEEYKAKTYGRLVTERKDDFAWENDRVAFRIYGPALIATDGPSNGLDIWYKRTNALKIDQWYKDDIAGVASYHDDHGEGLDDYKVGRSLGAGAMAPFVDGKLVLNENFATSEVLENGPLRTTFKLTYKDIEINGKPYKETRTFSIDAGSQLSKVVQEYGVSESMDVAAGFSKREKSDTIIVSPEKNYLIYREPSEKAGNVFLGLVFPAGFDSTAVDTYSVVNPVNNTKGTYTHVLAIAKYQPNSPITYYTGYGWTKFGFAAEADFQTYLTNFANALKQPLIIKF</sequence>
<dbReference type="GO" id="GO:0030246">
    <property type="term" value="F:carbohydrate binding"/>
    <property type="evidence" value="ECO:0007669"/>
    <property type="project" value="InterPro"/>
</dbReference>
<dbReference type="InterPro" id="IPR011013">
    <property type="entry name" value="Gal_mutarotase_sf_dom"/>
</dbReference>
<dbReference type="AlphaFoldDB" id="A0A4Y8L8F9"/>
<reference evidence="1 2" key="1">
    <citation type="submission" date="2019-03" db="EMBL/GenBank/DDBJ databases">
        <title>San Antonio Military Medical Center submission to MRSN (WRAIR), pending publication.</title>
        <authorList>
            <person name="Blyth D.M."/>
            <person name="Mccarthy S.L."/>
            <person name="Schall S.E."/>
            <person name="Stam J.A."/>
            <person name="Ong A.C."/>
            <person name="Mcgann P.T."/>
        </authorList>
    </citation>
    <scope>NUCLEOTIDE SEQUENCE [LARGE SCALE GENOMIC DNA]</scope>
    <source>
        <strain evidence="1 2">MRSN571793</strain>
    </source>
</reference>
<gene>
    <name evidence="1" type="ORF">E2605_08120</name>
</gene>
<dbReference type="RefSeq" id="WP_134436076.1">
    <property type="nucleotide sequence ID" value="NZ_SOML01000004.1"/>
</dbReference>
<accession>A0A4Y8L8F9</accession>
<dbReference type="GO" id="GO:0003824">
    <property type="term" value="F:catalytic activity"/>
    <property type="evidence" value="ECO:0007669"/>
    <property type="project" value="InterPro"/>
</dbReference>
<organism evidence="1 2">
    <name type="scientific">Dysgonomonas capnocytophagoides</name>
    <dbReference type="NCBI Taxonomy" id="45254"/>
    <lineage>
        <taxon>Bacteria</taxon>
        <taxon>Pseudomonadati</taxon>
        <taxon>Bacteroidota</taxon>
        <taxon>Bacteroidia</taxon>
        <taxon>Bacteroidales</taxon>
        <taxon>Dysgonomonadaceae</taxon>
        <taxon>Dysgonomonas</taxon>
    </lineage>
</organism>
<protein>
    <submittedName>
        <fullName evidence="1">DUF4861 domain-containing protein</fullName>
    </submittedName>
</protein>
<dbReference type="SUPFAM" id="SSF74650">
    <property type="entry name" value="Galactose mutarotase-like"/>
    <property type="match status" value="1"/>
</dbReference>
<dbReference type="Proteomes" id="UP000297861">
    <property type="component" value="Unassembled WGS sequence"/>
</dbReference>
<dbReference type="EMBL" id="SOML01000004">
    <property type="protein sequence ID" value="TFD96776.1"/>
    <property type="molecule type" value="Genomic_DNA"/>
</dbReference>
<dbReference type="PROSITE" id="PS51257">
    <property type="entry name" value="PROKAR_LIPOPROTEIN"/>
    <property type="match status" value="1"/>
</dbReference>
<dbReference type="STRING" id="1121485.GCA_000426485_02138"/>
<name>A0A4Y8L8F9_9BACT</name>
<dbReference type="GO" id="GO:0005975">
    <property type="term" value="P:carbohydrate metabolic process"/>
    <property type="evidence" value="ECO:0007669"/>
    <property type="project" value="InterPro"/>
</dbReference>
<comment type="caution">
    <text evidence="1">The sequence shown here is derived from an EMBL/GenBank/DDBJ whole genome shotgun (WGS) entry which is preliminary data.</text>
</comment>
<evidence type="ECO:0000313" key="2">
    <source>
        <dbReference type="Proteomes" id="UP000297861"/>
    </source>
</evidence>
<proteinExistence type="predicted"/>
<keyword evidence="2" id="KW-1185">Reference proteome</keyword>